<keyword evidence="4" id="KW-1185">Reference proteome</keyword>
<dbReference type="SUPFAM" id="SSF53335">
    <property type="entry name" value="S-adenosyl-L-methionine-dependent methyltransferases"/>
    <property type="match status" value="1"/>
</dbReference>
<dbReference type="InterPro" id="IPR020596">
    <property type="entry name" value="rRNA_Ade_Mease_Trfase_CS"/>
</dbReference>
<dbReference type="InterPro" id="IPR029063">
    <property type="entry name" value="SAM-dependent_MTases_sf"/>
</dbReference>
<keyword evidence="3" id="KW-0808">Transferase</keyword>
<proteinExistence type="predicted"/>
<accession>A0A972F5N1</accession>
<sequence length="242" mass="27381">MSENALVAETPQVIPDEYELITHKLPLANARLIELGCGDAAMSRRLAEGTAVREIVALEVDESQLERNLARDWPPSITVSRGAAESIDAPDESFDHAMMLKSLHHVRVEAMDQALAEVHRVLRPGGLLYVSEPVFDGEFNEIMRLFHDENVVREAAIAAMGRACEKGIYERADQIHFLAPITFSDFADFERRMMNLSHTQLDIDSVTRERVRQLFESHMGQGGVSFERPMRVDLLRKRMDPQ</sequence>
<gene>
    <name evidence="3" type="ORF">GPA21_01410</name>
</gene>
<dbReference type="AlphaFoldDB" id="A0A972F5N1"/>
<dbReference type="InterPro" id="IPR013216">
    <property type="entry name" value="Methyltransf_11"/>
</dbReference>
<dbReference type="GO" id="GO:0000179">
    <property type="term" value="F:rRNA (adenine-N6,N6-)-dimethyltransferase activity"/>
    <property type="evidence" value="ECO:0007669"/>
    <property type="project" value="InterPro"/>
</dbReference>
<evidence type="ECO:0000256" key="1">
    <source>
        <dbReference type="ARBA" id="ARBA00022691"/>
    </source>
</evidence>
<comment type="caution">
    <text evidence="3">The sequence shown here is derived from an EMBL/GenBank/DDBJ whole genome shotgun (WGS) entry which is preliminary data.</text>
</comment>
<dbReference type="RefSeq" id="WP_168986427.1">
    <property type="nucleotide sequence ID" value="NZ_CAWPHM010000286.1"/>
</dbReference>
<dbReference type="Proteomes" id="UP000599523">
    <property type="component" value="Unassembled WGS sequence"/>
</dbReference>
<feature type="domain" description="Methyltransferase type 11" evidence="2">
    <location>
        <begin position="34"/>
        <end position="130"/>
    </location>
</feature>
<reference evidence="3" key="1">
    <citation type="submission" date="2019-12" db="EMBL/GenBank/DDBJ databases">
        <title>Comparative genomics gives insights into the taxonomy of the Azoarcus-Aromatoleum group and reveals separate origins of nif in the plant-associated Azoarcus and non-plant-associated Aromatoleum sub-groups.</title>
        <authorList>
            <person name="Lafos M."/>
            <person name="Maluk M."/>
            <person name="Batista M."/>
            <person name="Junghare M."/>
            <person name="Carmona M."/>
            <person name="Faoro H."/>
            <person name="Cruz L.M."/>
            <person name="Battistoni F."/>
            <person name="De Souza E."/>
            <person name="Pedrosa F."/>
            <person name="Chen W.-M."/>
            <person name="Poole P.S."/>
            <person name="Dixon R.A."/>
            <person name="James E.K."/>
        </authorList>
    </citation>
    <scope>NUCLEOTIDE SEQUENCE</scope>
    <source>
        <strain evidence="3">NSC3</strain>
    </source>
</reference>
<dbReference type="PANTHER" id="PTHR43591">
    <property type="entry name" value="METHYLTRANSFERASE"/>
    <property type="match status" value="1"/>
</dbReference>
<evidence type="ECO:0000313" key="4">
    <source>
        <dbReference type="Proteomes" id="UP000599523"/>
    </source>
</evidence>
<name>A0A972F5N1_9RHOO</name>
<keyword evidence="1" id="KW-0949">S-adenosyl-L-methionine</keyword>
<keyword evidence="3" id="KW-0489">Methyltransferase</keyword>
<evidence type="ECO:0000313" key="3">
    <source>
        <dbReference type="EMBL" id="NMG01633.1"/>
    </source>
</evidence>
<dbReference type="Gene3D" id="3.40.50.150">
    <property type="entry name" value="Vaccinia Virus protein VP39"/>
    <property type="match status" value="1"/>
</dbReference>
<dbReference type="CDD" id="cd02440">
    <property type="entry name" value="AdoMet_MTases"/>
    <property type="match status" value="1"/>
</dbReference>
<protein>
    <submittedName>
        <fullName evidence="3">Methyltransferase domain-containing protein</fullName>
    </submittedName>
</protein>
<evidence type="ECO:0000259" key="2">
    <source>
        <dbReference type="Pfam" id="PF08241"/>
    </source>
</evidence>
<dbReference type="PROSITE" id="PS01131">
    <property type="entry name" value="RRNA_A_DIMETH"/>
    <property type="match status" value="1"/>
</dbReference>
<dbReference type="Pfam" id="PF08241">
    <property type="entry name" value="Methyltransf_11"/>
    <property type="match status" value="1"/>
</dbReference>
<dbReference type="EMBL" id="WTVM01000005">
    <property type="protein sequence ID" value="NMG01633.1"/>
    <property type="molecule type" value="Genomic_DNA"/>
</dbReference>
<organism evidence="3 4">
    <name type="scientific">Azoarcus taiwanensis</name>
    <dbReference type="NCBI Taxonomy" id="666964"/>
    <lineage>
        <taxon>Bacteria</taxon>
        <taxon>Pseudomonadati</taxon>
        <taxon>Pseudomonadota</taxon>
        <taxon>Betaproteobacteria</taxon>
        <taxon>Rhodocyclales</taxon>
        <taxon>Zoogloeaceae</taxon>
        <taxon>Azoarcus</taxon>
    </lineage>
</organism>